<evidence type="ECO:0000256" key="2">
    <source>
        <dbReference type="ARBA" id="ARBA00022741"/>
    </source>
</evidence>
<keyword evidence="3" id="KW-0418">Kinase</keyword>
<dbReference type="PANTHER" id="PTHR43289:SF34">
    <property type="entry name" value="SERINE_THREONINE-PROTEIN KINASE YBDM-RELATED"/>
    <property type="match status" value="1"/>
</dbReference>
<dbReference type="EMBL" id="DS989842">
    <property type="protein sequence ID" value="EDX77994.1"/>
    <property type="molecule type" value="Genomic_DNA"/>
</dbReference>
<dbReference type="SUPFAM" id="SSF56112">
    <property type="entry name" value="Protein kinase-like (PK-like)"/>
    <property type="match status" value="1"/>
</dbReference>
<keyword evidence="7" id="KW-1185">Reference proteome</keyword>
<dbReference type="AlphaFoldDB" id="B4VJ01"/>
<dbReference type="InterPro" id="IPR008271">
    <property type="entry name" value="Ser/Thr_kinase_AS"/>
</dbReference>
<dbReference type="InterPro" id="IPR008629">
    <property type="entry name" value="GUN4-like"/>
</dbReference>
<gene>
    <name evidence="6" type="ORF">MC7420_7732</name>
</gene>
<dbReference type="SMART" id="SM00220">
    <property type="entry name" value="S_TKc"/>
    <property type="match status" value="1"/>
</dbReference>
<keyword evidence="1" id="KW-0808">Transferase</keyword>
<dbReference type="STRING" id="118168.MC7420_7732"/>
<dbReference type="HOGENOM" id="CLU_000288_135_5_3"/>
<name>B4VJ01_9CYAN</name>
<dbReference type="GO" id="GO:0005524">
    <property type="term" value="F:ATP binding"/>
    <property type="evidence" value="ECO:0007669"/>
    <property type="project" value="UniProtKB-KW"/>
</dbReference>
<feature type="domain" description="Protein kinase" evidence="5">
    <location>
        <begin position="32"/>
        <end position="290"/>
    </location>
</feature>
<sequence>MPSSDCGTIKTGLSQKSSMVWLKGQQLYGHRYVIERKLSQGGFGITYLAKDRKGNPLVIKTLKDEVMTSPDFIDFRDKYERDFEREATRLAVCRHPHIVQIENVFHEQSLPCIAMEYIQGEDLWRRVRNRHPLSEAEALAYIKQIGEALTVVHDKGLLHRDLKPQNIMVRSGVSEAVLIDFGIAREFIPNLTQTHSVHVTPGFAPLEQYDEQAHRGEYTDVYGLAATLYCLLTTKVPPPAFMRVVRDSLQPPQALNSNVSDRVNQGILTGMELQPENRPQSVSEWLQVLIPQNPGEEFNSKCGIDYRRLRDLLAAGEWKAADRETSDKMLAVIGKESWWNVEREDIEKFPCTDLQTIDRLWVKYSNGRFGFSVQKRIWQSVGGQPSVYDYDIYKKFGDTVGLRVNNSWLNYENFTFSPHAPQGHLPAVGLLRVVVV</sequence>
<reference evidence="6 7" key="1">
    <citation type="submission" date="2008-07" db="EMBL/GenBank/DDBJ databases">
        <authorList>
            <person name="Tandeau de Marsac N."/>
            <person name="Ferriera S."/>
            <person name="Johnson J."/>
            <person name="Kravitz S."/>
            <person name="Beeson K."/>
            <person name="Sutton G."/>
            <person name="Rogers Y.-H."/>
            <person name="Friedman R."/>
            <person name="Frazier M."/>
            <person name="Venter J.C."/>
        </authorList>
    </citation>
    <scope>NUCLEOTIDE SEQUENCE [LARGE SCALE GENOMIC DNA]</scope>
    <source>
        <strain evidence="6 7">PCC 7420</strain>
    </source>
</reference>
<proteinExistence type="predicted"/>
<dbReference type="CDD" id="cd14014">
    <property type="entry name" value="STKc_PknB_like"/>
    <property type="match status" value="1"/>
</dbReference>
<dbReference type="InterPro" id="IPR037215">
    <property type="entry name" value="GUN4-like_sf"/>
</dbReference>
<dbReference type="PROSITE" id="PS00108">
    <property type="entry name" value="PROTEIN_KINASE_ST"/>
    <property type="match status" value="1"/>
</dbReference>
<dbReference type="Gene3D" id="1.10.510.10">
    <property type="entry name" value="Transferase(Phosphotransferase) domain 1"/>
    <property type="match status" value="1"/>
</dbReference>
<evidence type="ECO:0000313" key="6">
    <source>
        <dbReference type="EMBL" id="EDX77994.1"/>
    </source>
</evidence>
<keyword evidence="2" id="KW-0547">Nucleotide-binding</keyword>
<evidence type="ECO:0000313" key="7">
    <source>
        <dbReference type="Proteomes" id="UP000003835"/>
    </source>
</evidence>
<dbReference type="InterPro" id="IPR011009">
    <property type="entry name" value="Kinase-like_dom_sf"/>
</dbReference>
<dbReference type="PANTHER" id="PTHR43289">
    <property type="entry name" value="MITOGEN-ACTIVATED PROTEIN KINASE KINASE KINASE 20-RELATED"/>
    <property type="match status" value="1"/>
</dbReference>
<evidence type="ECO:0000259" key="5">
    <source>
        <dbReference type="PROSITE" id="PS50011"/>
    </source>
</evidence>
<dbReference type="Gene3D" id="3.30.200.20">
    <property type="entry name" value="Phosphorylase Kinase, domain 1"/>
    <property type="match status" value="1"/>
</dbReference>
<dbReference type="Proteomes" id="UP000003835">
    <property type="component" value="Unassembled WGS sequence"/>
</dbReference>
<evidence type="ECO:0000256" key="3">
    <source>
        <dbReference type="ARBA" id="ARBA00022777"/>
    </source>
</evidence>
<dbReference type="PROSITE" id="PS50011">
    <property type="entry name" value="PROTEIN_KINASE_DOM"/>
    <property type="match status" value="1"/>
</dbReference>
<evidence type="ECO:0000256" key="4">
    <source>
        <dbReference type="ARBA" id="ARBA00022840"/>
    </source>
</evidence>
<dbReference type="Pfam" id="PF00069">
    <property type="entry name" value="Pkinase"/>
    <property type="match status" value="1"/>
</dbReference>
<dbReference type="SUPFAM" id="SSF140869">
    <property type="entry name" value="GUN4-like"/>
    <property type="match status" value="1"/>
</dbReference>
<organism evidence="6 7">
    <name type="scientific">Coleofasciculus chthonoplastes PCC 7420</name>
    <dbReference type="NCBI Taxonomy" id="118168"/>
    <lineage>
        <taxon>Bacteria</taxon>
        <taxon>Bacillati</taxon>
        <taxon>Cyanobacteriota</taxon>
        <taxon>Cyanophyceae</taxon>
        <taxon>Coleofasciculales</taxon>
        <taxon>Coleofasciculaceae</taxon>
        <taxon>Coleofasciculus</taxon>
    </lineage>
</organism>
<protein>
    <submittedName>
        <fullName evidence="6">GUN4-like family</fullName>
    </submittedName>
</protein>
<keyword evidence="4" id="KW-0067">ATP-binding</keyword>
<dbReference type="GO" id="GO:0004674">
    <property type="term" value="F:protein serine/threonine kinase activity"/>
    <property type="evidence" value="ECO:0007669"/>
    <property type="project" value="TreeGrafter"/>
</dbReference>
<dbReference type="Gene3D" id="1.10.10.1770">
    <property type="entry name" value="Gun4-like"/>
    <property type="match status" value="1"/>
</dbReference>
<dbReference type="Gene3D" id="1.25.40.620">
    <property type="match status" value="1"/>
</dbReference>
<dbReference type="CDD" id="cd16383">
    <property type="entry name" value="GUN4"/>
    <property type="match status" value="1"/>
</dbReference>
<dbReference type="RefSeq" id="WP_006098430.1">
    <property type="nucleotide sequence ID" value="NZ_DS989842.1"/>
</dbReference>
<evidence type="ECO:0000256" key="1">
    <source>
        <dbReference type="ARBA" id="ARBA00022679"/>
    </source>
</evidence>
<dbReference type="InterPro" id="IPR000719">
    <property type="entry name" value="Prot_kinase_dom"/>
</dbReference>
<accession>B4VJ01</accession>
<dbReference type="eggNOG" id="COG0515">
    <property type="taxonomic scope" value="Bacteria"/>
</dbReference>
<dbReference type="Pfam" id="PF05419">
    <property type="entry name" value="GUN4"/>
    <property type="match status" value="1"/>
</dbReference>